<sequence>MQPSPDGVSDPVLASRAAAGDTGAFAILVQRNLAGLRSFLRRMGAAPDVADDLAQDALVTAFERIGDYRGEGAFGGWVRKIAARLYLRALRAAGRLEPLETAPEAYASGHDAGQRLDLDAALERLPGMQRLCVSLQHGAGYTSAEIALSLGLPEGTVKSHISRGLARLRKDLGTP</sequence>
<dbReference type="Proteomes" id="UP000247763">
    <property type="component" value="Chromosome"/>
</dbReference>
<organism evidence="8 9">
    <name type="scientific">Phenylobacterium parvum</name>
    <dbReference type="NCBI Taxonomy" id="2201350"/>
    <lineage>
        <taxon>Bacteria</taxon>
        <taxon>Pseudomonadati</taxon>
        <taxon>Pseudomonadota</taxon>
        <taxon>Alphaproteobacteria</taxon>
        <taxon>Caulobacterales</taxon>
        <taxon>Caulobacteraceae</taxon>
        <taxon>Phenylobacterium</taxon>
    </lineage>
</organism>
<feature type="domain" description="RNA polymerase sigma-70 region 2" evidence="6">
    <location>
        <begin position="28"/>
        <end position="95"/>
    </location>
</feature>
<dbReference type="SUPFAM" id="SSF88946">
    <property type="entry name" value="Sigma2 domain of RNA polymerase sigma factors"/>
    <property type="match status" value="1"/>
</dbReference>
<dbReference type="InterPro" id="IPR013324">
    <property type="entry name" value="RNA_pol_sigma_r3/r4-like"/>
</dbReference>
<evidence type="ECO:0000313" key="8">
    <source>
        <dbReference type="EMBL" id="AWM77339.1"/>
    </source>
</evidence>
<comment type="similarity">
    <text evidence="1">Belongs to the sigma-70 factor family. ECF subfamily.</text>
</comment>
<evidence type="ECO:0000256" key="2">
    <source>
        <dbReference type="ARBA" id="ARBA00023015"/>
    </source>
</evidence>
<dbReference type="Gene3D" id="1.10.1740.10">
    <property type="match status" value="1"/>
</dbReference>
<evidence type="ECO:0000313" key="9">
    <source>
        <dbReference type="Proteomes" id="UP000247763"/>
    </source>
</evidence>
<dbReference type="PANTHER" id="PTHR43133">
    <property type="entry name" value="RNA POLYMERASE ECF-TYPE SIGMA FACTO"/>
    <property type="match status" value="1"/>
</dbReference>
<dbReference type="KEGG" id="phb:HYN04_05905"/>
<dbReference type="Gene3D" id="1.10.10.10">
    <property type="entry name" value="Winged helix-like DNA-binding domain superfamily/Winged helix DNA-binding domain"/>
    <property type="match status" value="1"/>
</dbReference>
<dbReference type="InterPro" id="IPR013325">
    <property type="entry name" value="RNA_pol_sigma_r2"/>
</dbReference>
<dbReference type="InterPro" id="IPR039425">
    <property type="entry name" value="RNA_pol_sigma-70-like"/>
</dbReference>
<evidence type="ECO:0000256" key="1">
    <source>
        <dbReference type="ARBA" id="ARBA00010641"/>
    </source>
</evidence>
<evidence type="ECO:0000259" key="7">
    <source>
        <dbReference type="Pfam" id="PF08281"/>
    </source>
</evidence>
<reference evidence="9" key="1">
    <citation type="submission" date="2018-05" db="EMBL/GenBank/DDBJ databases">
        <title>Genome sequencing of Phenylobacterium sp. HYN0004.</title>
        <authorList>
            <person name="Yi H."/>
            <person name="Baek C."/>
        </authorList>
    </citation>
    <scope>NUCLEOTIDE SEQUENCE [LARGE SCALE GENOMIC DNA]</scope>
    <source>
        <strain evidence="9">HYN0004</strain>
    </source>
</reference>
<keyword evidence="5" id="KW-0804">Transcription</keyword>
<evidence type="ECO:0000256" key="4">
    <source>
        <dbReference type="ARBA" id="ARBA00023125"/>
    </source>
</evidence>
<dbReference type="OrthoDB" id="9784272at2"/>
<accession>A0A2Z3HWY9</accession>
<dbReference type="GO" id="GO:0016987">
    <property type="term" value="F:sigma factor activity"/>
    <property type="evidence" value="ECO:0007669"/>
    <property type="project" value="UniProtKB-KW"/>
</dbReference>
<dbReference type="RefSeq" id="WP_110449906.1">
    <property type="nucleotide sequence ID" value="NZ_CP029479.1"/>
</dbReference>
<keyword evidence="4" id="KW-0238">DNA-binding</keyword>
<keyword evidence="9" id="KW-1185">Reference proteome</keyword>
<dbReference type="NCBIfam" id="TIGR02937">
    <property type="entry name" value="sigma70-ECF"/>
    <property type="match status" value="1"/>
</dbReference>
<dbReference type="InterPro" id="IPR007627">
    <property type="entry name" value="RNA_pol_sigma70_r2"/>
</dbReference>
<dbReference type="InterPro" id="IPR036388">
    <property type="entry name" value="WH-like_DNA-bd_sf"/>
</dbReference>
<dbReference type="Pfam" id="PF04542">
    <property type="entry name" value="Sigma70_r2"/>
    <property type="match status" value="1"/>
</dbReference>
<evidence type="ECO:0000256" key="5">
    <source>
        <dbReference type="ARBA" id="ARBA00023163"/>
    </source>
</evidence>
<dbReference type="InterPro" id="IPR014284">
    <property type="entry name" value="RNA_pol_sigma-70_dom"/>
</dbReference>
<proteinExistence type="inferred from homology"/>
<name>A0A2Z3HWY9_9CAUL</name>
<dbReference type="Pfam" id="PF08281">
    <property type="entry name" value="Sigma70_r4_2"/>
    <property type="match status" value="1"/>
</dbReference>
<dbReference type="GO" id="GO:0006352">
    <property type="term" value="P:DNA-templated transcription initiation"/>
    <property type="evidence" value="ECO:0007669"/>
    <property type="project" value="InterPro"/>
</dbReference>
<keyword evidence="3" id="KW-0731">Sigma factor</keyword>
<dbReference type="InterPro" id="IPR013249">
    <property type="entry name" value="RNA_pol_sigma70_r4_t2"/>
</dbReference>
<gene>
    <name evidence="8" type="ORF">HYN04_05905</name>
</gene>
<dbReference type="EMBL" id="CP029479">
    <property type="protein sequence ID" value="AWM77339.1"/>
    <property type="molecule type" value="Genomic_DNA"/>
</dbReference>
<dbReference type="PANTHER" id="PTHR43133:SF8">
    <property type="entry name" value="RNA POLYMERASE SIGMA FACTOR HI_1459-RELATED"/>
    <property type="match status" value="1"/>
</dbReference>
<feature type="domain" description="RNA polymerase sigma factor 70 region 4 type 2" evidence="7">
    <location>
        <begin position="116"/>
        <end position="168"/>
    </location>
</feature>
<protein>
    <submittedName>
        <fullName evidence="8">RNA polymerase subunit sigma-70</fullName>
    </submittedName>
</protein>
<dbReference type="GO" id="GO:0003677">
    <property type="term" value="F:DNA binding"/>
    <property type="evidence" value="ECO:0007669"/>
    <property type="project" value="UniProtKB-KW"/>
</dbReference>
<dbReference type="AlphaFoldDB" id="A0A2Z3HWY9"/>
<evidence type="ECO:0000259" key="6">
    <source>
        <dbReference type="Pfam" id="PF04542"/>
    </source>
</evidence>
<dbReference type="SUPFAM" id="SSF88659">
    <property type="entry name" value="Sigma3 and sigma4 domains of RNA polymerase sigma factors"/>
    <property type="match status" value="1"/>
</dbReference>
<evidence type="ECO:0000256" key="3">
    <source>
        <dbReference type="ARBA" id="ARBA00023082"/>
    </source>
</evidence>
<dbReference type="CDD" id="cd06171">
    <property type="entry name" value="Sigma70_r4"/>
    <property type="match status" value="1"/>
</dbReference>
<keyword evidence="2" id="KW-0805">Transcription regulation</keyword>